<organism evidence="2 3">
    <name type="scientific">Flavobacterium piscinae</name>
    <dbReference type="NCBI Taxonomy" id="2506424"/>
    <lineage>
        <taxon>Bacteria</taxon>
        <taxon>Pseudomonadati</taxon>
        <taxon>Bacteroidota</taxon>
        <taxon>Flavobacteriia</taxon>
        <taxon>Flavobacteriales</taxon>
        <taxon>Flavobacteriaceae</taxon>
        <taxon>Flavobacterium</taxon>
    </lineage>
</organism>
<evidence type="ECO:0008006" key="4">
    <source>
        <dbReference type="Google" id="ProtNLM"/>
    </source>
</evidence>
<name>A0A4Q1KHQ6_9FLAO</name>
<feature type="non-terminal residue" evidence="2">
    <location>
        <position position="1"/>
    </location>
</feature>
<dbReference type="RefSeq" id="WP_317125530.1">
    <property type="nucleotide sequence ID" value="NZ_SBKQ01000021.1"/>
</dbReference>
<evidence type="ECO:0000256" key="1">
    <source>
        <dbReference type="SAM" id="MobiDB-lite"/>
    </source>
</evidence>
<keyword evidence="3" id="KW-1185">Reference proteome</keyword>
<feature type="compositionally biased region" description="Basic and acidic residues" evidence="1">
    <location>
        <begin position="307"/>
        <end position="321"/>
    </location>
</feature>
<proteinExistence type="predicted"/>
<protein>
    <recommendedName>
        <fullName evidence="4">RHS repeat-associated core domain-containing protein</fullName>
    </recommendedName>
</protein>
<dbReference type="EMBL" id="SBKQ01000021">
    <property type="protein sequence ID" value="RXR27626.1"/>
    <property type="molecule type" value="Genomic_DNA"/>
</dbReference>
<gene>
    <name evidence="2" type="ORF">EQG68_14790</name>
</gene>
<dbReference type="Gene3D" id="2.180.10.10">
    <property type="entry name" value="RHS repeat-associated core"/>
    <property type="match status" value="1"/>
</dbReference>
<comment type="caution">
    <text evidence="2">The sequence shown here is derived from an EMBL/GenBank/DDBJ whole genome shotgun (WGS) entry which is preliminary data.</text>
</comment>
<feature type="region of interest" description="Disordered" evidence="1">
    <location>
        <begin position="286"/>
        <end position="321"/>
    </location>
</feature>
<dbReference type="Proteomes" id="UP000289734">
    <property type="component" value="Unassembled WGS sequence"/>
</dbReference>
<evidence type="ECO:0000313" key="2">
    <source>
        <dbReference type="EMBL" id="RXR27626.1"/>
    </source>
</evidence>
<accession>A0A4Q1KHQ6</accession>
<dbReference type="InterPro" id="IPR022385">
    <property type="entry name" value="Rhs_assc_core"/>
</dbReference>
<reference evidence="3" key="1">
    <citation type="submission" date="2019-01" db="EMBL/GenBank/DDBJ databases">
        <title>Cytophagaceae bacterium strain CAR-16.</title>
        <authorList>
            <person name="Chen W.-M."/>
        </authorList>
    </citation>
    <scope>NUCLEOTIDE SEQUENCE [LARGE SCALE GENOMIC DNA]</scope>
    <source>
        <strain evidence="3">ICH-30</strain>
    </source>
</reference>
<feature type="compositionally biased region" description="Polar residues" evidence="1">
    <location>
        <begin position="291"/>
        <end position="304"/>
    </location>
</feature>
<dbReference type="AlphaFoldDB" id="A0A4Q1KHQ6"/>
<dbReference type="NCBIfam" id="TIGR03696">
    <property type="entry name" value="Rhs_assc_core"/>
    <property type="match status" value="1"/>
</dbReference>
<sequence length="321" mass="36417">DYYPFGMLIPNRFESIDDYRYGFQGQEKDDELKGEGNSLNYKYRMHDTRIGRFFTVDPLARTYAHNSPYAFSENRVLDGIELEGREFSRTENYDPKTGKKNIKINLTFRVVKEGQYVASFETIAHQFASEFNNLTGYDSEGNHISFSAKYDPKATIEIRFVDELPNTEKNPKDFGKEELVKMTAIGMVPKEQIGDVVSGYVYVKTQNASTKKEYSVLPSGLVSSGGARTALHEILVHLISQLPPNTEVHDNTAVNLFNSNATSNGEINLSPQLLKRIDDNVRIGLEKDESNPQQNIDNNTQPSEGSRVLDEPSLKQKFKYE</sequence>
<evidence type="ECO:0000313" key="3">
    <source>
        <dbReference type="Proteomes" id="UP000289734"/>
    </source>
</evidence>